<keyword evidence="12 14" id="KW-1015">Disulfide bond</keyword>
<evidence type="ECO:0000256" key="12">
    <source>
        <dbReference type="ARBA" id="ARBA00023157"/>
    </source>
</evidence>
<evidence type="ECO:0000256" key="14">
    <source>
        <dbReference type="PIRSR" id="PIRSR637460-2"/>
    </source>
</evidence>
<protein>
    <recommendedName>
        <fullName evidence="5">triacylglycerol lipase</fullName>
        <ecNumber evidence="5">3.1.1.3</ecNumber>
    </recommendedName>
</protein>
<dbReference type="Proteomes" id="UP000319210">
    <property type="component" value="Unassembled WGS sequence"/>
</dbReference>
<evidence type="ECO:0000256" key="1">
    <source>
        <dbReference type="ARBA" id="ARBA00001024"/>
    </source>
</evidence>
<dbReference type="AlphaFoldDB" id="A0A4Y3QSG5"/>
<keyword evidence="9" id="KW-0378">Hydrolase</keyword>
<evidence type="ECO:0000313" key="18">
    <source>
        <dbReference type="Proteomes" id="UP000319210"/>
    </source>
</evidence>
<dbReference type="SUPFAM" id="SSF52266">
    <property type="entry name" value="SGNH hydrolase"/>
    <property type="match status" value="1"/>
</dbReference>
<feature type="disulfide bond" evidence="14">
    <location>
        <begin position="58"/>
        <end position="83"/>
    </location>
</feature>
<keyword evidence="18" id="KW-1185">Reference proteome</keyword>
<evidence type="ECO:0000256" key="4">
    <source>
        <dbReference type="ARBA" id="ARBA00011245"/>
    </source>
</evidence>
<sequence>MKIRRWASTVTAVAVLGLSTITGATAASAQEAAPTGYVALGDSYSSGVGAGDYESGDCKRSANAYPQLWKAANSPSSFDFTACSGARTGDVISGQLGPLNDSTGLVSISVGGNDAGFADAMSTCVLQGESACLTRIQEARDYIANTLPGKLDTVYDAISDKAPSAKVVVLGYPRMYKLGGSCSVGLSEKSREAINGAADDLNDVTAKRAADHGFGFGDVRPAFTGHEICSGDEWLHSVTLPVDESYHPTAEGQSGAYLPTLESLA</sequence>
<evidence type="ECO:0000256" key="3">
    <source>
        <dbReference type="ARBA" id="ARBA00008668"/>
    </source>
</evidence>
<proteinExistence type="inferred from homology"/>
<comment type="similarity">
    <text evidence="3">Belongs to the 'GDSL' lipolytic enzyme family.</text>
</comment>
<feature type="disulfide bond" evidence="14">
    <location>
        <begin position="182"/>
        <end position="229"/>
    </location>
</feature>
<evidence type="ECO:0000256" key="6">
    <source>
        <dbReference type="ARBA" id="ARBA00022487"/>
    </source>
</evidence>
<dbReference type="GO" id="GO:0004806">
    <property type="term" value="F:triacylglycerol lipase activity"/>
    <property type="evidence" value="ECO:0007669"/>
    <property type="project" value="UniProtKB-EC"/>
</dbReference>
<reference evidence="17 18" key="1">
    <citation type="submission" date="2019-06" db="EMBL/GenBank/DDBJ databases">
        <title>Whole genome shotgun sequence of Streptomyces cacaoi subsp. cacaoi NBRC 12748.</title>
        <authorList>
            <person name="Hosoyama A."/>
            <person name="Uohara A."/>
            <person name="Ohji S."/>
            <person name="Ichikawa N."/>
        </authorList>
    </citation>
    <scope>NUCLEOTIDE SEQUENCE [LARGE SCALE GENOMIC DNA]</scope>
    <source>
        <strain evidence="17 18">NBRC 12748</strain>
    </source>
</reference>
<dbReference type="GO" id="GO:0005576">
    <property type="term" value="C:extracellular region"/>
    <property type="evidence" value="ECO:0007669"/>
    <property type="project" value="UniProtKB-SubCell"/>
</dbReference>
<feature type="active site" evidence="13">
    <location>
        <position position="247"/>
    </location>
</feature>
<dbReference type="PANTHER" id="PTHR37981:SF1">
    <property type="entry name" value="SGNH HYDROLASE-TYPE ESTERASE DOMAIN-CONTAINING PROTEIN"/>
    <property type="match status" value="1"/>
</dbReference>
<dbReference type="PANTHER" id="PTHR37981">
    <property type="entry name" value="LIPASE 2"/>
    <property type="match status" value="1"/>
</dbReference>
<dbReference type="Gene3D" id="3.40.50.1110">
    <property type="entry name" value="SGNH hydrolase"/>
    <property type="match status" value="1"/>
</dbReference>
<keyword evidence="11" id="KW-0443">Lipid metabolism</keyword>
<evidence type="ECO:0000256" key="7">
    <source>
        <dbReference type="ARBA" id="ARBA00022525"/>
    </source>
</evidence>
<evidence type="ECO:0000313" key="17">
    <source>
        <dbReference type="EMBL" id="GEB47869.1"/>
    </source>
</evidence>
<comment type="caution">
    <text evidence="17">The sequence shown here is derived from an EMBL/GenBank/DDBJ whole genome shotgun (WGS) entry which is preliminary data.</text>
</comment>
<feature type="domain" description="SGNH hydrolase-type esterase" evidence="16">
    <location>
        <begin position="39"/>
        <end position="253"/>
    </location>
</feature>
<evidence type="ECO:0000256" key="5">
    <source>
        <dbReference type="ARBA" id="ARBA00013279"/>
    </source>
</evidence>
<dbReference type="InterPro" id="IPR036514">
    <property type="entry name" value="SGNH_hydro_sf"/>
</dbReference>
<dbReference type="OrthoDB" id="5503950at2"/>
<feature type="disulfide bond" evidence="14">
    <location>
        <begin position="124"/>
        <end position="132"/>
    </location>
</feature>
<dbReference type="FunFam" id="3.40.50.1110:FF:000018">
    <property type="entry name" value="Lipase 1"/>
    <property type="match status" value="1"/>
</dbReference>
<comment type="catalytic activity">
    <reaction evidence="1">
        <text>a triacylglycerol + H2O = a diacylglycerol + a fatty acid + H(+)</text>
        <dbReference type="Rhea" id="RHEA:12044"/>
        <dbReference type="ChEBI" id="CHEBI:15377"/>
        <dbReference type="ChEBI" id="CHEBI:15378"/>
        <dbReference type="ChEBI" id="CHEBI:17855"/>
        <dbReference type="ChEBI" id="CHEBI:18035"/>
        <dbReference type="ChEBI" id="CHEBI:28868"/>
        <dbReference type="EC" id="3.1.1.3"/>
    </reaction>
</comment>
<dbReference type="GO" id="GO:0106435">
    <property type="term" value="F:carboxylesterase activity"/>
    <property type="evidence" value="ECO:0007669"/>
    <property type="project" value="UniProtKB-ARBA"/>
</dbReference>
<dbReference type="InterPro" id="IPR013830">
    <property type="entry name" value="SGNH_hydro"/>
</dbReference>
<accession>A0A4Y3QSG5</accession>
<organism evidence="17 18">
    <name type="scientific">Streptomyces cacaoi</name>
    <dbReference type="NCBI Taxonomy" id="1898"/>
    <lineage>
        <taxon>Bacteria</taxon>
        <taxon>Bacillati</taxon>
        <taxon>Actinomycetota</taxon>
        <taxon>Actinomycetes</taxon>
        <taxon>Kitasatosporales</taxon>
        <taxon>Streptomycetaceae</taxon>
        <taxon>Streptomyces</taxon>
    </lineage>
</organism>
<feature type="chain" id="PRO_5021366014" description="triacylglycerol lipase" evidence="15">
    <location>
        <begin position="27"/>
        <end position="265"/>
    </location>
</feature>
<dbReference type="EMBL" id="BJMM01000002">
    <property type="protein sequence ID" value="GEB47869.1"/>
    <property type="molecule type" value="Genomic_DNA"/>
</dbReference>
<evidence type="ECO:0000256" key="15">
    <source>
        <dbReference type="SAM" id="SignalP"/>
    </source>
</evidence>
<dbReference type="InterPro" id="IPR037460">
    <property type="entry name" value="SEST-like"/>
</dbReference>
<evidence type="ECO:0000256" key="2">
    <source>
        <dbReference type="ARBA" id="ARBA00004613"/>
    </source>
</evidence>
<feature type="active site" description="Nucleophile" evidence="13">
    <location>
        <position position="43"/>
    </location>
</feature>
<evidence type="ECO:0000256" key="9">
    <source>
        <dbReference type="ARBA" id="ARBA00022801"/>
    </source>
</evidence>
<dbReference type="GO" id="GO:0019433">
    <property type="term" value="P:triglyceride catabolic process"/>
    <property type="evidence" value="ECO:0007669"/>
    <property type="project" value="TreeGrafter"/>
</dbReference>
<evidence type="ECO:0000256" key="8">
    <source>
        <dbReference type="ARBA" id="ARBA00022729"/>
    </source>
</evidence>
<comment type="subunit">
    <text evidence="4">Monomer.</text>
</comment>
<dbReference type="CDD" id="cd01823">
    <property type="entry name" value="SEST_like"/>
    <property type="match status" value="1"/>
</dbReference>
<comment type="subcellular location">
    <subcellularLocation>
        <location evidence="2">Secreted</location>
    </subcellularLocation>
</comment>
<keyword evidence="8 15" id="KW-0732">Signal</keyword>
<dbReference type="EC" id="3.1.1.3" evidence="5"/>
<keyword evidence="10" id="KW-0442">Lipid degradation</keyword>
<evidence type="ECO:0000256" key="10">
    <source>
        <dbReference type="ARBA" id="ARBA00022963"/>
    </source>
</evidence>
<gene>
    <name evidence="17" type="ORF">SCA03_04200</name>
</gene>
<evidence type="ECO:0000256" key="13">
    <source>
        <dbReference type="PIRSR" id="PIRSR637460-1"/>
    </source>
</evidence>
<evidence type="ECO:0000259" key="16">
    <source>
        <dbReference type="Pfam" id="PF13472"/>
    </source>
</evidence>
<dbReference type="RefSeq" id="WP_030875181.1">
    <property type="nucleotide sequence ID" value="NZ_BJMM01000002.1"/>
</dbReference>
<keyword evidence="6" id="KW-0719">Serine esterase</keyword>
<dbReference type="Pfam" id="PF13472">
    <property type="entry name" value="Lipase_GDSL_2"/>
    <property type="match status" value="1"/>
</dbReference>
<feature type="signal peptide" evidence="15">
    <location>
        <begin position="1"/>
        <end position="26"/>
    </location>
</feature>
<name>A0A4Y3QSG5_STRCI</name>
<keyword evidence="7" id="KW-0964">Secreted</keyword>
<evidence type="ECO:0000256" key="11">
    <source>
        <dbReference type="ARBA" id="ARBA00023098"/>
    </source>
</evidence>